<dbReference type="EMBL" id="AP012547">
    <property type="protein sequence ID" value="BAO30647.1"/>
    <property type="molecule type" value="Genomic_DNA"/>
</dbReference>
<dbReference type="AlphaFoldDB" id="W0SIH0"/>
<organism evidence="2 3">
    <name type="scientific">Sulfuritalea hydrogenivorans sk43H</name>
    <dbReference type="NCBI Taxonomy" id="1223802"/>
    <lineage>
        <taxon>Bacteria</taxon>
        <taxon>Pseudomonadati</taxon>
        <taxon>Pseudomonadota</taxon>
        <taxon>Betaproteobacteria</taxon>
        <taxon>Nitrosomonadales</taxon>
        <taxon>Sterolibacteriaceae</taxon>
        <taxon>Sulfuritalea</taxon>
    </lineage>
</organism>
<gene>
    <name evidence="2" type="ORF">SUTH_02868</name>
</gene>
<evidence type="ECO:0000256" key="1">
    <source>
        <dbReference type="SAM" id="Phobius"/>
    </source>
</evidence>
<keyword evidence="1" id="KW-0472">Membrane</keyword>
<proteinExistence type="predicted"/>
<keyword evidence="3" id="KW-1185">Reference proteome</keyword>
<reference evidence="2 3" key="1">
    <citation type="journal article" date="2014" name="Syst. Appl. Microbiol.">
        <title>Complete genomes of freshwater sulfur oxidizers Sulfuricella denitrificans skB26 and Sulfuritalea hydrogenivorans sk43H: genetic insights into the sulfur oxidation pathway of betaproteobacteria.</title>
        <authorList>
            <person name="Watanabe T."/>
            <person name="Kojima H."/>
            <person name="Fukui M."/>
        </authorList>
    </citation>
    <scope>NUCLEOTIDE SEQUENCE [LARGE SCALE GENOMIC DNA]</scope>
    <source>
        <strain evidence="2">DSM22779</strain>
    </source>
</reference>
<keyword evidence="1" id="KW-1133">Transmembrane helix</keyword>
<evidence type="ECO:0000313" key="2">
    <source>
        <dbReference type="EMBL" id="BAO30647.1"/>
    </source>
</evidence>
<protein>
    <submittedName>
        <fullName evidence="2">Uncharacterized protein</fullName>
    </submittedName>
</protein>
<sequence length="829" mass="87438">MSGSRRSPLPRRAGESGFVLIALIALLAMGGLYFFISNLSPELMRARHQQTTNEALTQAREALIGYAVRFREDQLKTGTAGQVYGYLPLPDLGSSRNQNATDVDCYLKEGCEAYNFAGNGSNVTVIGRFPWRTLGTGPLRDSHGECLWYAVSGSHQRIQQASPMNWDTLSQMDVVVANGTAAMISAVASAHDRPIAVIFSPGPPLTGQDRSASTTDSVTECGGNYVVGNYLDPVVATNLGGITNYLAGSTNNASGDTSAANKSLSAGGIINRRSDGALWAGNCASNDPLPCTLVANDAGATVTSELLFRTLRGSSYFRTDINAMLDRMATCLRDQVAAGTGFTPDALSGFTAPADKTVGRIPSSTCYDDAQNPLGYFSHYRDQVFVASKIASDFTATVDGVAQTCPAVVMFAGQRGSGQARGTSAERNAPANYLEGTNLTGFITTGALNFSGPSLLAQVSSSQSASQDIVRCIPSGANLTTVESPNLSAAQQLVAYDAATGTLTLGKENVTNFTADSAALFGCAWIADEKTLGSGLRSYFQFSFATLGTSVGNTGFVFALIDTESNTSLPCGSAGSHLGYSGNNSFTPKLRSPKVGIEFDQSRNSGFPGFSGETSTAVGRNDPCYLSSCGAIPAQTASSHSAIVYWGHEAANATDVVTLPDGDDNVHGFPTAGSIATVRRPPRNPDTPPGIEFVNLRTGGQLFHVRVEITPTRAIDPAAELSKTTLQTKVWILPDSVTVANQITAMKDTTRPMSLLYPTFTETLGDTARVFDVGGSACSSGSCPTNQTCGTDNICYRQGLRKTRLGFTGSQRTQDQEVRISNMFTTWLP</sequence>
<dbReference type="HOGENOM" id="CLU_341925_0_0_4"/>
<accession>W0SIH0</accession>
<dbReference type="RefSeq" id="WP_148312948.1">
    <property type="nucleotide sequence ID" value="NZ_AP012547.1"/>
</dbReference>
<dbReference type="OrthoDB" id="8532329at2"/>
<name>W0SIH0_9PROT</name>
<dbReference type="InterPro" id="IPR013320">
    <property type="entry name" value="ConA-like_dom_sf"/>
</dbReference>
<dbReference type="Gene3D" id="2.60.120.200">
    <property type="match status" value="1"/>
</dbReference>
<dbReference type="Proteomes" id="UP000031637">
    <property type="component" value="Chromosome"/>
</dbReference>
<dbReference type="SUPFAM" id="SSF49899">
    <property type="entry name" value="Concanavalin A-like lectins/glucanases"/>
    <property type="match status" value="1"/>
</dbReference>
<keyword evidence="1" id="KW-0812">Transmembrane</keyword>
<feature type="transmembrane region" description="Helical" evidence="1">
    <location>
        <begin position="16"/>
        <end position="36"/>
    </location>
</feature>
<dbReference type="KEGG" id="shd:SUTH_02868"/>
<dbReference type="STRING" id="1223802.SUTH_02868"/>
<evidence type="ECO:0000313" key="3">
    <source>
        <dbReference type="Proteomes" id="UP000031637"/>
    </source>
</evidence>